<evidence type="ECO:0000313" key="2">
    <source>
        <dbReference type="EMBL" id="TDV40141.1"/>
    </source>
</evidence>
<dbReference type="Proteomes" id="UP000294927">
    <property type="component" value="Unassembled WGS sequence"/>
</dbReference>
<dbReference type="Gene3D" id="3.40.50.150">
    <property type="entry name" value="Vaccinia Virus protein VP39"/>
    <property type="match status" value="1"/>
</dbReference>
<dbReference type="SUPFAM" id="SSF53335">
    <property type="entry name" value="S-adenosyl-L-methionine-dependent methyltransferases"/>
    <property type="match status" value="1"/>
</dbReference>
<dbReference type="InterPro" id="IPR050508">
    <property type="entry name" value="Methyltransf_Superfamily"/>
</dbReference>
<dbReference type="InterPro" id="IPR041698">
    <property type="entry name" value="Methyltransf_25"/>
</dbReference>
<feature type="domain" description="Methyltransferase" evidence="1">
    <location>
        <begin position="43"/>
        <end position="134"/>
    </location>
</feature>
<dbReference type="InterPro" id="IPR029063">
    <property type="entry name" value="SAM-dependent_MTases_sf"/>
</dbReference>
<accession>A0A4V6Q6I3</accession>
<dbReference type="RefSeq" id="WP_133908580.1">
    <property type="nucleotide sequence ID" value="NZ_SOCP01000024.1"/>
</dbReference>
<dbReference type="AlphaFoldDB" id="A0A4V6Q6I3"/>
<dbReference type="Pfam" id="PF13649">
    <property type="entry name" value="Methyltransf_25"/>
    <property type="match status" value="1"/>
</dbReference>
<dbReference type="PANTHER" id="PTHR42912:SF80">
    <property type="entry name" value="METHYLTRANSFERASE DOMAIN-CONTAINING PROTEIN"/>
    <property type="match status" value="1"/>
</dbReference>
<dbReference type="EMBL" id="SOCP01000024">
    <property type="protein sequence ID" value="TDV40141.1"/>
    <property type="molecule type" value="Genomic_DNA"/>
</dbReference>
<organism evidence="2 3">
    <name type="scientific">Actinophytocola oryzae</name>
    <dbReference type="NCBI Taxonomy" id="502181"/>
    <lineage>
        <taxon>Bacteria</taxon>
        <taxon>Bacillati</taxon>
        <taxon>Actinomycetota</taxon>
        <taxon>Actinomycetes</taxon>
        <taxon>Pseudonocardiales</taxon>
        <taxon>Pseudonocardiaceae</taxon>
    </lineage>
</organism>
<reference evidence="2 3" key="1">
    <citation type="submission" date="2019-03" db="EMBL/GenBank/DDBJ databases">
        <title>Genomic Encyclopedia of Archaeal and Bacterial Type Strains, Phase II (KMG-II): from individual species to whole genera.</title>
        <authorList>
            <person name="Goeker M."/>
        </authorList>
    </citation>
    <scope>NUCLEOTIDE SEQUENCE [LARGE SCALE GENOMIC DNA]</scope>
    <source>
        <strain evidence="2 3">DSM 45499</strain>
    </source>
</reference>
<keyword evidence="3" id="KW-1185">Reference proteome</keyword>
<evidence type="ECO:0000313" key="3">
    <source>
        <dbReference type="Proteomes" id="UP000294927"/>
    </source>
</evidence>
<dbReference type="PANTHER" id="PTHR42912">
    <property type="entry name" value="METHYLTRANSFERASE"/>
    <property type="match status" value="1"/>
</dbReference>
<dbReference type="GO" id="GO:0008168">
    <property type="term" value="F:methyltransferase activity"/>
    <property type="evidence" value="ECO:0007669"/>
    <property type="project" value="UniProtKB-KW"/>
</dbReference>
<gene>
    <name evidence="2" type="ORF">CLV71_124160</name>
</gene>
<keyword evidence="2" id="KW-0808">Transferase</keyword>
<sequence>MENFDPRLYGARWADNYDEFHTGMMDTEGAAAALHELADGGPVLELGVGTGRVAVPLAELGTEVVGVDISPEMLAKLREKASGVTAVEGDMTTVRLDREFSLAYVVFNSIFVLDSQDAQVRLFENAAAHLRPGGRFALETVVIRPPSPDRGRLAVADIEPDRVMLVGGQSDPVTGRHKGMWLSLDADGPKFFPIFGREVSHFEMDLMARIAGLELENRWGDWKRAPFTARSELHVSVYRKP</sequence>
<evidence type="ECO:0000259" key="1">
    <source>
        <dbReference type="Pfam" id="PF13649"/>
    </source>
</evidence>
<protein>
    <submittedName>
        <fullName evidence="2">Methyltransferase family protein</fullName>
    </submittedName>
</protein>
<keyword evidence="2" id="KW-0489">Methyltransferase</keyword>
<proteinExistence type="predicted"/>
<name>A0A4V6Q6I3_9PSEU</name>
<dbReference type="CDD" id="cd02440">
    <property type="entry name" value="AdoMet_MTases"/>
    <property type="match status" value="1"/>
</dbReference>
<dbReference type="OrthoDB" id="3172472at2"/>
<comment type="caution">
    <text evidence="2">The sequence shown here is derived from an EMBL/GenBank/DDBJ whole genome shotgun (WGS) entry which is preliminary data.</text>
</comment>
<dbReference type="GO" id="GO:0032259">
    <property type="term" value="P:methylation"/>
    <property type="evidence" value="ECO:0007669"/>
    <property type="project" value="UniProtKB-KW"/>
</dbReference>